<proteinExistence type="inferred from homology"/>
<dbReference type="Gene3D" id="1.25.40.10">
    <property type="entry name" value="Tetratricopeptide repeat domain"/>
    <property type="match status" value="1"/>
</dbReference>
<evidence type="ECO:0000256" key="4">
    <source>
        <dbReference type="ARBA" id="ARBA00023015"/>
    </source>
</evidence>
<dbReference type="RefSeq" id="WP_013490557.1">
    <property type="nucleotide sequence ID" value="NC_014829.1"/>
</dbReference>
<dbReference type="AlphaFoldDB" id="E6TWG4"/>
<dbReference type="InterPro" id="IPR005158">
    <property type="entry name" value="BTAD"/>
</dbReference>
<reference evidence="9" key="1">
    <citation type="submission" date="2010-12" db="EMBL/GenBank/DDBJ databases">
        <title>Complete sequence of Bacillus cellulosilyticus DSM 2522.</title>
        <authorList>
            <consortium name="US DOE Joint Genome Institute"/>
            <person name="Lucas S."/>
            <person name="Copeland A."/>
            <person name="Lapidus A."/>
            <person name="Cheng J.-F."/>
            <person name="Bruce D."/>
            <person name="Goodwin L."/>
            <person name="Pitluck S."/>
            <person name="Chertkov O."/>
            <person name="Detter J.C."/>
            <person name="Han C."/>
            <person name="Tapia R."/>
            <person name="Land M."/>
            <person name="Hauser L."/>
            <person name="Jeffries C."/>
            <person name="Kyrpides N."/>
            <person name="Ivanova N."/>
            <person name="Mikhailova N."/>
            <person name="Brumm P."/>
            <person name="Mead D."/>
            <person name="Woyke T."/>
        </authorList>
    </citation>
    <scope>NUCLEOTIDE SEQUENCE [LARGE SCALE GENOMIC DNA]</scope>
    <source>
        <strain evidence="9">DSM 2522</strain>
    </source>
</reference>
<keyword evidence="6" id="KW-0804">Transcription</keyword>
<protein>
    <submittedName>
        <fullName evidence="9">Response regulator receiver and SARP domain protein</fullName>
    </submittedName>
</protein>
<dbReference type="InterPro" id="IPR011006">
    <property type="entry name" value="CheY-like_superfamily"/>
</dbReference>
<organism evidence="9 10">
    <name type="scientific">Evansella cellulosilytica (strain ATCC 21833 / DSM 2522 / FERM P-1141 / JCM 9156 / N-4)</name>
    <name type="common">Bacillus cellulosilyticus</name>
    <dbReference type="NCBI Taxonomy" id="649639"/>
    <lineage>
        <taxon>Bacteria</taxon>
        <taxon>Bacillati</taxon>
        <taxon>Bacillota</taxon>
        <taxon>Bacilli</taxon>
        <taxon>Bacillales</taxon>
        <taxon>Bacillaceae</taxon>
        <taxon>Evansella</taxon>
    </lineage>
</organism>
<evidence type="ECO:0000256" key="6">
    <source>
        <dbReference type="ARBA" id="ARBA00023163"/>
    </source>
</evidence>
<dbReference type="PANTHER" id="PTHR35807">
    <property type="entry name" value="TRANSCRIPTIONAL REGULATOR REDD-RELATED"/>
    <property type="match status" value="1"/>
</dbReference>
<dbReference type="GO" id="GO:0003677">
    <property type="term" value="F:DNA binding"/>
    <property type="evidence" value="ECO:0007669"/>
    <property type="project" value="UniProtKB-KW"/>
</dbReference>
<dbReference type="PANTHER" id="PTHR35807:SF2">
    <property type="entry name" value="TRANSCRIPTIONAL ACTIVATOR DOMAIN"/>
    <property type="match status" value="1"/>
</dbReference>
<evidence type="ECO:0000256" key="1">
    <source>
        <dbReference type="ARBA" id="ARBA00004496"/>
    </source>
</evidence>
<keyword evidence="4" id="KW-0805">Transcription regulation</keyword>
<dbReference type="SUPFAM" id="SSF52172">
    <property type="entry name" value="CheY-like"/>
    <property type="match status" value="1"/>
</dbReference>
<evidence type="ECO:0000256" key="2">
    <source>
        <dbReference type="ARBA" id="ARBA00005820"/>
    </source>
</evidence>
<keyword evidence="3" id="KW-0902">Two-component regulatory system</keyword>
<evidence type="ECO:0000259" key="8">
    <source>
        <dbReference type="PROSITE" id="PS50110"/>
    </source>
</evidence>
<evidence type="ECO:0000313" key="9">
    <source>
        <dbReference type="EMBL" id="ADU32227.1"/>
    </source>
</evidence>
<feature type="modified residue" description="4-aspartylphosphate" evidence="7">
    <location>
        <position position="54"/>
    </location>
</feature>
<dbReference type="InterPro" id="IPR001789">
    <property type="entry name" value="Sig_transdc_resp-reg_receiver"/>
</dbReference>
<name>E6TWG4_EVAC2</name>
<dbReference type="KEGG" id="bco:Bcell_3996"/>
<dbReference type="Gene3D" id="3.40.50.2300">
    <property type="match status" value="1"/>
</dbReference>
<dbReference type="SMART" id="SM00448">
    <property type="entry name" value="REC"/>
    <property type="match status" value="1"/>
</dbReference>
<dbReference type="InterPro" id="IPR011990">
    <property type="entry name" value="TPR-like_helical_dom_sf"/>
</dbReference>
<comment type="similarity">
    <text evidence="2">Belongs to the AfsR/DnrI/RedD regulatory family.</text>
</comment>
<dbReference type="EMBL" id="CP002394">
    <property type="protein sequence ID" value="ADU32227.1"/>
    <property type="molecule type" value="Genomic_DNA"/>
</dbReference>
<gene>
    <name evidence="9" type="ordered locus">Bcell_3996</name>
</gene>
<dbReference type="Pfam" id="PF00072">
    <property type="entry name" value="Response_reg"/>
    <property type="match status" value="1"/>
</dbReference>
<dbReference type="SUPFAM" id="SSF48452">
    <property type="entry name" value="TPR-like"/>
    <property type="match status" value="1"/>
</dbReference>
<dbReference type="Pfam" id="PF00486">
    <property type="entry name" value="Trans_reg_C"/>
    <property type="match status" value="1"/>
</dbReference>
<dbReference type="GO" id="GO:0006355">
    <property type="term" value="P:regulation of DNA-templated transcription"/>
    <property type="evidence" value="ECO:0007669"/>
    <property type="project" value="InterPro"/>
</dbReference>
<evidence type="ECO:0000256" key="7">
    <source>
        <dbReference type="PROSITE-ProRule" id="PRU00169"/>
    </source>
</evidence>
<dbReference type="Proteomes" id="UP000001401">
    <property type="component" value="Chromosome"/>
</dbReference>
<dbReference type="InterPro" id="IPR051677">
    <property type="entry name" value="AfsR-DnrI-RedD_regulator"/>
</dbReference>
<dbReference type="STRING" id="649639.Bcell_3996"/>
<dbReference type="OrthoDB" id="3190595at2"/>
<dbReference type="PROSITE" id="PS50110">
    <property type="entry name" value="RESPONSE_REGULATORY"/>
    <property type="match status" value="1"/>
</dbReference>
<evidence type="ECO:0000256" key="5">
    <source>
        <dbReference type="ARBA" id="ARBA00023125"/>
    </source>
</evidence>
<keyword evidence="5" id="KW-0238">DNA-binding</keyword>
<keyword evidence="7" id="KW-0597">Phosphoprotein</keyword>
<dbReference type="GO" id="GO:0000160">
    <property type="term" value="P:phosphorelay signal transduction system"/>
    <property type="evidence" value="ECO:0007669"/>
    <property type="project" value="UniProtKB-KW"/>
</dbReference>
<dbReference type="Pfam" id="PF03704">
    <property type="entry name" value="BTAD"/>
    <property type="match status" value="1"/>
</dbReference>
<dbReference type="Gene3D" id="1.10.10.10">
    <property type="entry name" value="Winged helix-like DNA-binding domain superfamily/Winged helix DNA-binding domain"/>
    <property type="match status" value="1"/>
</dbReference>
<evidence type="ECO:0000256" key="3">
    <source>
        <dbReference type="ARBA" id="ARBA00023012"/>
    </source>
</evidence>
<dbReference type="GO" id="GO:0005737">
    <property type="term" value="C:cytoplasm"/>
    <property type="evidence" value="ECO:0007669"/>
    <property type="project" value="UniProtKB-SubCell"/>
</dbReference>
<sequence>MVRVVMIDDEILALNLLENLIKTIHGIEIVGKFTSFDAAIADLNELKPDLLFLDIEMPGENGIRAAERMTTIDENVDIVFVTAYDQYALEAFGVHAVDYLLKPVTKEKLEKSVAKILKRRNISAPNNEQHDRFLKAQFLGNFILYDKHHMPIKWRTKKVKELCAYLLYHHMESVHKEQILEDLWPTHSVEKSKNLLHTTMYQLRKVFKTEGIEDAIQYIDERYKINLEITSDLLNVTNILQLSDYTEEHVNKLLAIYKDDYLVQDDYMWATSHRFSVRKKIISLLEDSAKQASFIASKQIILERLIELEPMEESYRQQLIKHLIEEGKYSDARNAYQAFKQLLWEDLEQAPHEETNKLIQTYL</sequence>
<dbReference type="InterPro" id="IPR036388">
    <property type="entry name" value="WH-like_DNA-bd_sf"/>
</dbReference>
<accession>E6TWG4</accession>
<dbReference type="SUPFAM" id="SSF46894">
    <property type="entry name" value="C-terminal effector domain of the bipartite response regulators"/>
    <property type="match status" value="1"/>
</dbReference>
<comment type="subcellular location">
    <subcellularLocation>
        <location evidence="1">Cytoplasm</location>
    </subcellularLocation>
</comment>
<dbReference type="HOGENOM" id="CLU_000445_14_3_9"/>
<feature type="domain" description="Response regulatory" evidence="8">
    <location>
        <begin position="3"/>
        <end position="117"/>
    </location>
</feature>
<dbReference type="InterPro" id="IPR001867">
    <property type="entry name" value="OmpR/PhoB-type_DNA-bd"/>
</dbReference>
<dbReference type="InterPro" id="IPR016032">
    <property type="entry name" value="Sig_transdc_resp-reg_C-effctor"/>
</dbReference>
<keyword evidence="10" id="KW-1185">Reference proteome</keyword>
<evidence type="ECO:0000313" key="10">
    <source>
        <dbReference type="Proteomes" id="UP000001401"/>
    </source>
</evidence>
<dbReference type="eggNOG" id="COG3947">
    <property type="taxonomic scope" value="Bacteria"/>
</dbReference>